<dbReference type="AlphaFoldDB" id="A0A813JD49"/>
<name>A0A813JD49_POLGL</name>
<evidence type="ECO:0000313" key="4">
    <source>
        <dbReference type="Proteomes" id="UP000654075"/>
    </source>
</evidence>
<gene>
    <name evidence="1" type="ORF">PGLA1383_LOCUS34393</name>
    <name evidence="2" type="ORF">PGLA2088_LOCUS18693</name>
</gene>
<dbReference type="EMBL" id="CAJNNW010024710">
    <property type="protein sequence ID" value="CAE8673833.1"/>
    <property type="molecule type" value="Genomic_DNA"/>
</dbReference>
<sequence length="244" mass="26171">RVVMLAESIREDPRTPGGKRLMVALLSGVKQICAAGTGEVQIDQEEKFSGRVVLLLGSAGCTPEQLMETCGKRYRQLDPHCIILAMSMGADPAGSAQLGKAMTVAANAWTDSVVLHGAPGSAGGAGRFELLVHLFGGNGFSAWARLLKIWDEQAHFPDKKRFRGIVPPMNQVLRGVLYDSAPGDAATKRMGVLPLVQGDAALLSAMSAFGADGSDLSEVEKMQFTQKAMRDLMKRDGALWTHYE</sequence>
<dbReference type="EMBL" id="CAJNNV010025944">
    <property type="protein sequence ID" value="CAE8616722.1"/>
    <property type="molecule type" value="Genomic_DNA"/>
</dbReference>
<proteinExistence type="predicted"/>
<comment type="caution">
    <text evidence="2">The sequence shown here is derived from an EMBL/GenBank/DDBJ whole genome shotgun (WGS) entry which is preliminary data.</text>
</comment>
<accession>A0A813JD49</accession>
<evidence type="ECO:0000313" key="1">
    <source>
        <dbReference type="EMBL" id="CAE8616722.1"/>
    </source>
</evidence>
<keyword evidence="4" id="KW-1185">Reference proteome</keyword>
<organism evidence="2 3">
    <name type="scientific">Polarella glacialis</name>
    <name type="common">Dinoflagellate</name>
    <dbReference type="NCBI Taxonomy" id="89957"/>
    <lineage>
        <taxon>Eukaryota</taxon>
        <taxon>Sar</taxon>
        <taxon>Alveolata</taxon>
        <taxon>Dinophyceae</taxon>
        <taxon>Suessiales</taxon>
        <taxon>Suessiaceae</taxon>
        <taxon>Polarella</taxon>
    </lineage>
</organism>
<dbReference type="OrthoDB" id="433563at2759"/>
<dbReference type="Proteomes" id="UP000626109">
    <property type="component" value="Unassembled WGS sequence"/>
</dbReference>
<feature type="non-terminal residue" evidence="2">
    <location>
        <position position="244"/>
    </location>
</feature>
<protein>
    <submittedName>
        <fullName evidence="2">Uncharacterized protein</fullName>
    </submittedName>
</protein>
<evidence type="ECO:0000313" key="3">
    <source>
        <dbReference type="Proteomes" id="UP000626109"/>
    </source>
</evidence>
<reference evidence="2" key="1">
    <citation type="submission" date="2021-02" db="EMBL/GenBank/DDBJ databases">
        <authorList>
            <person name="Dougan E. K."/>
            <person name="Rhodes N."/>
            <person name="Thang M."/>
            <person name="Chan C."/>
        </authorList>
    </citation>
    <scope>NUCLEOTIDE SEQUENCE</scope>
</reference>
<dbReference type="Proteomes" id="UP000654075">
    <property type="component" value="Unassembled WGS sequence"/>
</dbReference>
<evidence type="ECO:0000313" key="2">
    <source>
        <dbReference type="EMBL" id="CAE8673833.1"/>
    </source>
</evidence>
<feature type="non-terminal residue" evidence="2">
    <location>
        <position position="1"/>
    </location>
</feature>